<comment type="caution">
    <text evidence="1">The sequence shown here is derived from an EMBL/GenBank/DDBJ whole genome shotgun (WGS) entry which is preliminary data.</text>
</comment>
<evidence type="ECO:0000313" key="1">
    <source>
        <dbReference type="EMBL" id="GCD48081.1"/>
    </source>
</evidence>
<keyword evidence="2" id="KW-1185">Reference proteome</keyword>
<reference evidence="1 2" key="1">
    <citation type="submission" date="2018-11" db="EMBL/GenBank/DDBJ databases">
        <title>Whole genome sequence of Streptomyces paromomycinus NBRC 15454(T).</title>
        <authorList>
            <person name="Komaki H."/>
            <person name="Tamura T."/>
        </authorList>
    </citation>
    <scope>NUCLEOTIDE SEQUENCE [LARGE SCALE GENOMIC DNA]</scope>
    <source>
        <strain evidence="1 2">NBRC 15454</strain>
    </source>
</reference>
<dbReference type="EMBL" id="BHZD01000001">
    <property type="protein sequence ID" value="GCD48081.1"/>
    <property type="molecule type" value="Genomic_DNA"/>
</dbReference>
<evidence type="ECO:0000313" key="2">
    <source>
        <dbReference type="Proteomes" id="UP000286746"/>
    </source>
</evidence>
<gene>
    <name evidence="1" type="ORF">GKJPGBOP_07877</name>
</gene>
<accession>A0A401WFI1</accession>
<name>A0A401WFI1_STREY</name>
<organism evidence="1 2">
    <name type="scientific">Streptomyces paromomycinus</name>
    <name type="common">Streptomyces rimosus subsp. paromomycinus</name>
    <dbReference type="NCBI Taxonomy" id="92743"/>
    <lineage>
        <taxon>Bacteria</taxon>
        <taxon>Bacillati</taxon>
        <taxon>Actinomycetota</taxon>
        <taxon>Actinomycetes</taxon>
        <taxon>Kitasatosporales</taxon>
        <taxon>Streptomycetaceae</taxon>
        <taxon>Streptomyces</taxon>
    </lineage>
</organism>
<dbReference type="AlphaFoldDB" id="A0A401WFI1"/>
<protein>
    <submittedName>
        <fullName evidence="1">Uncharacterized protein</fullName>
    </submittedName>
</protein>
<proteinExistence type="predicted"/>
<dbReference type="Proteomes" id="UP000286746">
    <property type="component" value="Unassembled WGS sequence"/>
</dbReference>
<sequence length="73" mass="7752">MSKSGAADARLRGRATRTPGALSLTHARALRVLTQSGPLSIRELDTALADYDAAALDSAAEVLRRLSGIYDRL</sequence>